<protein>
    <submittedName>
        <fullName evidence="1">Uncharacterized protein</fullName>
    </submittedName>
</protein>
<proteinExistence type="predicted"/>
<dbReference type="EMBL" id="BK016112">
    <property type="protein sequence ID" value="DAF95966.1"/>
    <property type="molecule type" value="Genomic_DNA"/>
</dbReference>
<sequence length="49" mass="5740">MNLVDYLVDQLDGVARSLKNFKDLSDYERSYKIGELTYLVGELKKEIKK</sequence>
<accession>A0A8S5UNK4</accession>
<organism evidence="1">
    <name type="scientific">Myoviridae sp. ctwVB15</name>
    <dbReference type="NCBI Taxonomy" id="2825208"/>
    <lineage>
        <taxon>Viruses</taxon>
        <taxon>Duplodnaviria</taxon>
        <taxon>Heunggongvirae</taxon>
        <taxon>Uroviricota</taxon>
        <taxon>Caudoviricetes</taxon>
    </lineage>
</organism>
<reference evidence="1" key="1">
    <citation type="journal article" date="2021" name="Proc. Natl. Acad. Sci. U.S.A.">
        <title>A Catalog of Tens of Thousands of Viruses from Human Metagenomes Reveals Hidden Associations with Chronic Diseases.</title>
        <authorList>
            <person name="Tisza M.J."/>
            <person name="Buck C.B."/>
        </authorList>
    </citation>
    <scope>NUCLEOTIDE SEQUENCE</scope>
    <source>
        <strain evidence="1">CtwVB15</strain>
    </source>
</reference>
<evidence type="ECO:0000313" key="1">
    <source>
        <dbReference type="EMBL" id="DAF95966.1"/>
    </source>
</evidence>
<name>A0A8S5UNK4_9CAUD</name>